<evidence type="ECO:0000313" key="2">
    <source>
        <dbReference type="EMBL" id="TFK16417.1"/>
    </source>
</evidence>
<gene>
    <name evidence="2" type="ORF">FA15DRAFT_761425</name>
</gene>
<dbReference type="EMBL" id="ML210831">
    <property type="protein sequence ID" value="TFK16417.1"/>
    <property type="molecule type" value="Genomic_DNA"/>
</dbReference>
<evidence type="ECO:0000313" key="3">
    <source>
        <dbReference type="Proteomes" id="UP000307440"/>
    </source>
</evidence>
<keyword evidence="1" id="KW-0732">Signal</keyword>
<dbReference type="AlphaFoldDB" id="A0A5C3K9B0"/>
<reference evidence="2 3" key="1">
    <citation type="journal article" date="2019" name="Nat. Ecol. Evol.">
        <title>Megaphylogeny resolves global patterns of mushroom evolution.</title>
        <authorList>
            <person name="Varga T."/>
            <person name="Krizsan K."/>
            <person name="Foldi C."/>
            <person name="Dima B."/>
            <person name="Sanchez-Garcia M."/>
            <person name="Sanchez-Ramirez S."/>
            <person name="Szollosi G.J."/>
            <person name="Szarkandi J.G."/>
            <person name="Papp V."/>
            <person name="Albert L."/>
            <person name="Andreopoulos W."/>
            <person name="Angelini C."/>
            <person name="Antonin V."/>
            <person name="Barry K.W."/>
            <person name="Bougher N.L."/>
            <person name="Buchanan P."/>
            <person name="Buyck B."/>
            <person name="Bense V."/>
            <person name="Catcheside P."/>
            <person name="Chovatia M."/>
            <person name="Cooper J."/>
            <person name="Damon W."/>
            <person name="Desjardin D."/>
            <person name="Finy P."/>
            <person name="Geml J."/>
            <person name="Haridas S."/>
            <person name="Hughes K."/>
            <person name="Justo A."/>
            <person name="Karasinski D."/>
            <person name="Kautmanova I."/>
            <person name="Kiss B."/>
            <person name="Kocsube S."/>
            <person name="Kotiranta H."/>
            <person name="LaButti K.M."/>
            <person name="Lechner B.E."/>
            <person name="Liimatainen K."/>
            <person name="Lipzen A."/>
            <person name="Lukacs Z."/>
            <person name="Mihaltcheva S."/>
            <person name="Morgado L.N."/>
            <person name="Niskanen T."/>
            <person name="Noordeloos M.E."/>
            <person name="Ohm R.A."/>
            <person name="Ortiz-Santana B."/>
            <person name="Ovrebo C."/>
            <person name="Racz N."/>
            <person name="Riley R."/>
            <person name="Savchenko A."/>
            <person name="Shiryaev A."/>
            <person name="Soop K."/>
            <person name="Spirin V."/>
            <person name="Szebenyi C."/>
            <person name="Tomsovsky M."/>
            <person name="Tulloss R.E."/>
            <person name="Uehling J."/>
            <person name="Grigoriev I.V."/>
            <person name="Vagvolgyi C."/>
            <person name="Papp T."/>
            <person name="Martin F.M."/>
            <person name="Miettinen O."/>
            <person name="Hibbett D.S."/>
            <person name="Nagy L.G."/>
        </authorList>
    </citation>
    <scope>NUCLEOTIDE SEQUENCE [LARGE SCALE GENOMIC DNA]</scope>
    <source>
        <strain evidence="2 3">CBS 121175</strain>
    </source>
</reference>
<proteinExistence type="predicted"/>
<dbReference type="Proteomes" id="UP000307440">
    <property type="component" value="Unassembled WGS sequence"/>
</dbReference>
<protein>
    <submittedName>
        <fullName evidence="2">Uncharacterized protein</fullName>
    </submittedName>
</protein>
<evidence type="ECO:0000256" key="1">
    <source>
        <dbReference type="SAM" id="SignalP"/>
    </source>
</evidence>
<dbReference type="OrthoDB" id="3025387at2759"/>
<sequence length="89" mass="9325">MQFKLSLVAFSALFAANLAYAAEGDVHTVLDIQQTIIDQDPFIVDVTSTIIYTQGPSVTATGTPVPTLADETVVFGDELATGPTPAPEV</sequence>
<organism evidence="2 3">
    <name type="scientific">Coprinopsis marcescibilis</name>
    <name type="common">Agaric fungus</name>
    <name type="synonym">Psathyrella marcescibilis</name>
    <dbReference type="NCBI Taxonomy" id="230819"/>
    <lineage>
        <taxon>Eukaryota</taxon>
        <taxon>Fungi</taxon>
        <taxon>Dikarya</taxon>
        <taxon>Basidiomycota</taxon>
        <taxon>Agaricomycotina</taxon>
        <taxon>Agaricomycetes</taxon>
        <taxon>Agaricomycetidae</taxon>
        <taxon>Agaricales</taxon>
        <taxon>Agaricineae</taxon>
        <taxon>Psathyrellaceae</taxon>
        <taxon>Coprinopsis</taxon>
    </lineage>
</organism>
<feature type="chain" id="PRO_5022881528" evidence="1">
    <location>
        <begin position="22"/>
        <end position="89"/>
    </location>
</feature>
<accession>A0A5C3K9B0</accession>
<feature type="signal peptide" evidence="1">
    <location>
        <begin position="1"/>
        <end position="21"/>
    </location>
</feature>
<name>A0A5C3K9B0_COPMA</name>
<keyword evidence="3" id="KW-1185">Reference proteome</keyword>